<accession>A0A2N6UEN4</accession>
<sequence length="161" mass="18753">MIKSRYLRFKTNSRHTKHKEGFTLLELIYGLFFYALIQFTFIAVMGLEMDIYQYFEKIAYDDFDVFSFQFLQDHNQAKLVSSTAHSLSIIEDKKIGTFRYQKAKGNTDWIVYRLNGGYEPKIPNATSLNIKAVTSSNYLFTVILSDGKQYQVLLPLEKGDK</sequence>
<gene>
    <name evidence="2" type="ORF">CJ191_03360</name>
</gene>
<feature type="transmembrane region" description="Helical" evidence="1">
    <location>
        <begin position="21"/>
        <end position="47"/>
    </location>
</feature>
<proteinExistence type="predicted"/>
<protein>
    <recommendedName>
        <fullName evidence="4">Competence protein ComGF</fullName>
    </recommendedName>
</protein>
<evidence type="ECO:0008006" key="4">
    <source>
        <dbReference type="Google" id="ProtNLM"/>
    </source>
</evidence>
<dbReference type="RefSeq" id="WP_102198984.1">
    <property type="nucleotide sequence ID" value="NZ_PNHQ01000006.1"/>
</dbReference>
<keyword evidence="3" id="KW-1185">Reference proteome</keyword>
<name>A0A2N6UEN4_9LACT</name>
<dbReference type="EMBL" id="PNHQ01000006">
    <property type="protein sequence ID" value="PMC79994.1"/>
    <property type="molecule type" value="Genomic_DNA"/>
</dbReference>
<comment type="caution">
    <text evidence="2">The sequence shown here is derived from an EMBL/GenBank/DDBJ whole genome shotgun (WGS) entry which is preliminary data.</text>
</comment>
<dbReference type="OrthoDB" id="2134859at2"/>
<dbReference type="Proteomes" id="UP000235701">
    <property type="component" value="Unassembled WGS sequence"/>
</dbReference>
<evidence type="ECO:0000256" key="1">
    <source>
        <dbReference type="SAM" id="Phobius"/>
    </source>
</evidence>
<keyword evidence="1" id="KW-0812">Transmembrane</keyword>
<evidence type="ECO:0000313" key="3">
    <source>
        <dbReference type="Proteomes" id="UP000235701"/>
    </source>
</evidence>
<reference evidence="2 3" key="1">
    <citation type="submission" date="2017-09" db="EMBL/GenBank/DDBJ databases">
        <title>Bacterial strain isolated from the female urinary microbiota.</title>
        <authorList>
            <person name="Thomas-White K."/>
            <person name="Kumar N."/>
            <person name="Forster S."/>
            <person name="Putonti C."/>
            <person name="Lawley T."/>
            <person name="Wolfe A.J."/>
        </authorList>
    </citation>
    <scope>NUCLEOTIDE SEQUENCE [LARGE SCALE GENOMIC DNA]</scope>
    <source>
        <strain evidence="2 3">UMB0240</strain>
    </source>
</reference>
<evidence type="ECO:0000313" key="2">
    <source>
        <dbReference type="EMBL" id="PMC79994.1"/>
    </source>
</evidence>
<organism evidence="2 3">
    <name type="scientific">Aerococcus viridans</name>
    <dbReference type="NCBI Taxonomy" id="1377"/>
    <lineage>
        <taxon>Bacteria</taxon>
        <taxon>Bacillati</taxon>
        <taxon>Bacillota</taxon>
        <taxon>Bacilli</taxon>
        <taxon>Lactobacillales</taxon>
        <taxon>Aerococcaceae</taxon>
        <taxon>Aerococcus</taxon>
    </lineage>
</organism>
<keyword evidence="1" id="KW-1133">Transmembrane helix</keyword>
<dbReference type="AlphaFoldDB" id="A0A2N6UEN4"/>
<keyword evidence="1" id="KW-0472">Membrane</keyword>